<dbReference type="InterPro" id="IPR012337">
    <property type="entry name" value="RNaseH-like_sf"/>
</dbReference>
<dbReference type="SUPFAM" id="SSF53098">
    <property type="entry name" value="Ribonuclease H-like"/>
    <property type="match status" value="1"/>
</dbReference>
<keyword evidence="3" id="KW-1185">Reference proteome</keyword>
<organism evidence="2 3">
    <name type="scientific">Petrolisthes cinctipes</name>
    <name type="common">Flat porcelain crab</name>
    <dbReference type="NCBI Taxonomy" id="88211"/>
    <lineage>
        <taxon>Eukaryota</taxon>
        <taxon>Metazoa</taxon>
        <taxon>Ecdysozoa</taxon>
        <taxon>Arthropoda</taxon>
        <taxon>Crustacea</taxon>
        <taxon>Multicrustacea</taxon>
        <taxon>Malacostraca</taxon>
        <taxon>Eumalacostraca</taxon>
        <taxon>Eucarida</taxon>
        <taxon>Decapoda</taxon>
        <taxon>Pleocyemata</taxon>
        <taxon>Anomura</taxon>
        <taxon>Galatheoidea</taxon>
        <taxon>Porcellanidae</taxon>
        <taxon>Petrolisthes</taxon>
    </lineage>
</organism>
<name>A0AAE1GH44_PETCI</name>
<protein>
    <recommendedName>
        <fullName evidence="1">DUF5641 domain-containing protein</fullName>
    </recommendedName>
</protein>
<accession>A0AAE1GH44</accession>
<evidence type="ECO:0000313" key="3">
    <source>
        <dbReference type="Proteomes" id="UP001286313"/>
    </source>
</evidence>
<reference evidence="2" key="1">
    <citation type="submission" date="2023-10" db="EMBL/GenBank/DDBJ databases">
        <title>Genome assemblies of two species of porcelain crab, Petrolisthes cinctipes and Petrolisthes manimaculis (Anomura: Porcellanidae).</title>
        <authorList>
            <person name="Angst P."/>
        </authorList>
    </citation>
    <scope>NUCLEOTIDE SEQUENCE</scope>
    <source>
        <strain evidence="2">PB745_01</strain>
        <tissue evidence="2">Gill</tissue>
    </source>
</reference>
<dbReference type="InterPro" id="IPR040676">
    <property type="entry name" value="DUF5641"/>
</dbReference>
<dbReference type="PANTHER" id="PTHR47331">
    <property type="entry name" value="PHD-TYPE DOMAIN-CONTAINING PROTEIN"/>
    <property type="match status" value="1"/>
</dbReference>
<comment type="caution">
    <text evidence="2">The sequence shown here is derived from an EMBL/GenBank/DDBJ whole genome shotgun (WGS) entry which is preliminary data.</text>
</comment>
<evidence type="ECO:0000259" key="1">
    <source>
        <dbReference type="Pfam" id="PF18701"/>
    </source>
</evidence>
<sequence>MTDVELHVFGDASEKAYGACVYLRLPLPNGNFKVSLIMPKGKVAPIKSMSLPRLELMSAVLCSRLSEKFGPLAPDWRFIAPRAPWWGGWWERLVRSIKSSLRKTFGVRRLSRSELETTLCEVEACINSRPLTFVGEEPDATPPLTPSHFLIGGPAGVQVEDVKDHGISQSAQDLCIQEHVRLEQLERFWRVWSNDYIRNFPPTVKGFVPNCNMKKGSLVLVREDNVPRMLWSLGVIEEIFPDLDGMVRSVNVKTSKGVFCRPVQRLHDLEISDSVNGSDENREMNNVVSCADVNVTDTICYTRRGRAVKKPVRLNYDV</sequence>
<dbReference type="GO" id="GO:0003676">
    <property type="term" value="F:nucleic acid binding"/>
    <property type="evidence" value="ECO:0007669"/>
    <property type="project" value="InterPro"/>
</dbReference>
<dbReference type="AlphaFoldDB" id="A0AAE1GH44"/>
<gene>
    <name evidence="2" type="ORF">Pcinc_004340</name>
</gene>
<dbReference type="EMBL" id="JAWQEG010000303">
    <property type="protein sequence ID" value="KAK3891800.1"/>
    <property type="molecule type" value="Genomic_DNA"/>
</dbReference>
<dbReference type="InterPro" id="IPR008042">
    <property type="entry name" value="Retrotrans_Pao"/>
</dbReference>
<dbReference type="Gene3D" id="3.30.420.10">
    <property type="entry name" value="Ribonuclease H-like superfamily/Ribonuclease H"/>
    <property type="match status" value="1"/>
</dbReference>
<proteinExistence type="predicted"/>
<dbReference type="Pfam" id="PF18701">
    <property type="entry name" value="DUF5641"/>
    <property type="match status" value="1"/>
</dbReference>
<dbReference type="InterPro" id="IPR036397">
    <property type="entry name" value="RNaseH_sf"/>
</dbReference>
<dbReference type="Pfam" id="PF05380">
    <property type="entry name" value="Peptidase_A17"/>
    <property type="match status" value="1"/>
</dbReference>
<feature type="domain" description="DUF5641" evidence="1">
    <location>
        <begin position="185"/>
        <end position="267"/>
    </location>
</feature>
<dbReference type="Proteomes" id="UP001286313">
    <property type="component" value="Unassembled WGS sequence"/>
</dbReference>
<evidence type="ECO:0000313" key="2">
    <source>
        <dbReference type="EMBL" id="KAK3891800.1"/>
    </source>
</evidence>